<dbReference type="Proteomes" id="UP000307541">
    <property type="component" value="Unassembled WGS sequence"/>
</dbReference>
<dbReference type="RefSeq" id="WP_136663071.1">
    <property type="nucleotide sequence ID" value="NZ_CP173421.1"/>
</dbReference>
<proteinExistence type="predicted"/>
<dbReference type="EMBL" id="RFLV01000001">
    <property type="protein sequence ID" value="TIH09773.1"/>
    <property type="molecule type" value="Genomic_DNA"/>
</dbReference>
<evidence type="ECO:0000313" key="1">
    <source>
        <dbReference type="EMBL" id="TIH09773.1"/>
    </source>
</evidence>
<dbReference type="AlphaFoldDB" id="A0A4T1ZYU1"/>
<dbReference type="InterPro" id="IPR045493">
    <property type="entry name" value="DUF6435"/>
</dbReference>
<evidence type="ECO:0000313" key="2">
    <source>
        <dbReference type="Proteomes" id="UP000307541"/>
    </source>
</evidence>
<organism evidence="1 2">
    <name type="scientific">Pseudomonas leptonychotis</name>
    <dbReference type="NCBI Taxonomy" id="2448482"/>
    <lineage>
        <taxon>Bacteria</taxon>
        <taxon>Pseudomonadati</taxon>
        <taxon>Pseudomonadota</taxon>
        <taxon>Gammaproteobacteria</taxon>
        <taxon>Pseudomonadales</taxon>
        <taxon>Pseudomonadaceae</taxon>
        <taxon>Pseudomonas</taxon>
    </lineage>
</organism>
<protein>
    <submittedName>
        <fullName evidence="1">Lacal_2735 family protein</fullName>
    </submittedName>
</protein>
<dbReference type="OrthoDB" id="292170at2"/>
<dbReference type="NCBIfam" id="NF033487">
    <property type="entry name" value="Lacal_2735_fam"/>
    <property type="match status" value="1"/>
</dbReference>
<keyword evidence="2" id="KW-1185">Reference proteome</keyword>
<dbReference type="Pfam" id="PF20027">
    <property type="entry name" value="DUF6435"/>
    <property type="match status" value="1"/>
</dbReference>
<accession>A0A4T1ZYU1</accession>
<sequence length="58" mass="6715">MFGLFKNDPAKKLRKQYSAKLEEAMQAQRSGDIRSYATLSEEAQALWVQLEPLERDKV</sequence>
<name>A0A4T1ZYU1_9PSED</name>
<comment type="caution">
    <text evidence="1">The sequence shown here is derived from an EMBL/GenBank/DDBJ whole genome shotgun (WGS) entry which is preliminary data.</text>
</comment>
<reference evidence="1 2" key="1">
    <citation type="submission" date="2018-10" db="EMBL/GenBank/DDBJ databases">
        <title>Pseudomonas leptonychotis sp. nov., isolated from Weddell seals in Antarctica.</title>
        <authorList>
            <person name="Novakova D."/>
            <person name="Svec P."/>
            <person name="Kralova S."/>
            <person name="Kristofova L."/>
            <person name="Zeman M."/>
            <person name="Pantucek R."/>
            <person name="Maslanova I."/>
            <person name="Sedlacek I."/>
        </authorList>
    </citation>
    <scope>NUCLEOTIDE SEQUENCE [LARGE SCALE GENOMIC DNA]</scope>
    <source>
        <strain evidence="1 2">CCM 8849</strain>
    </source>
</reference>
<gene>
    <name evidence="1" type="ORF">D8779_03490</name>
</gene>